<dbReference type="Proteomes" id="UP000383932">
    <property type="component" value="Unassembled WGS sequence"/>
</dbReference>
<feature type="region of interest" description="Disordered" evidence="1">
    <location>
        <begin position="1"/>
        <end position="26"/>
    </location>
</feature>
<evidence type="ECO:0000313" key="2">
    <source>
        <dbReference type="EMBL" id="KAB5594671.1"/>
    </source>
</evidence>
<dbReference type="OrthoDB" id="3219012at2759"/>
<proteinExistence type="predicted"/>
<keyword evidence="3" id="KW-1185">Reference proteome</keyword>
<evidence type="ECO:0000256" key="1">
    <source>
        <dbReference type="SAM" id="MobiDB-lite"/>
    </source>
</evidence>
<dbReference type="AlphaFoldDB" id="A0A5N5QSX2"/>
<sequence length="226" mass="25799">MTQADRSEVQKALLPPHRDSQTSLSSDSRTFEALTMDHSAPFNFYSFMDTGRLTVAMESHAVVWDVFPGARCADLFQPYYQQLTRSLPNSVTRFFDGTAELHAISQPTALMHLDSFEITFQSSDPTCCVNEISTSRSSRINKYILFETPERDPHACIARCRFRIVIPETLFPWNGEQAQFRICVCALFNLNDPDRPGYRMLQRGPGYIHKFSLQLRASPRRLPLGP</sequence>
<reference evidence="2 3" key="1">
    <citation type="journal article" date="2019" name="Fungal Biol. Biotechnol.">
        <title>Draft genome sequence of fastidious pathogen Ceratobasidium theobromae, which causes vascular-streak dieback in Theobroma cacao.</title>
        <authorList>
            <person name="Ali S.S."/>
            <person name="Asman A."/>
            <person name="Shao J."/>
            <person name="Firmansyah A.P."/>
            <person name="Susilo A.W."/>
            <person name="Rosmana A."/>
            <person name="McMahon P."/>
            <person name="Junaid M."/>
            <person name="Guest D."/>
            <person name="Kheng T.Y."/>
            <person name="Meinhardt L.W."/>
            <person name="Bailey B.A."/>
        </authorList>
    </citation>
    <scope>NUCLEOTIDE SEQUENCE [LARGE SCALE GENOMIC DNA]</scope>
    <source>
        <strain evidence="2 3">CT2</strain>
    </source>
</reference>
<protein>
    <submittedName>
        <fullName evidence="2">Uncharacterized protein</fullName>
    </submittedName>
</protein>
<gene>
    <name evidence="2" type="ORF">CTheo_1818</name>
</gene>
<accession>A0A5N5QSX2</accession>
<name>A0A5N5QSX2_9AGAM</name>
<dbReference type="EMBL" id="SSOP01000017">
    <property type="protein sequence ID" value="KAB5594671.1"/>
    <property type="molecule type" value="Genomic_DNA"/>
</dbReference>
<organism evidence="2 3">
    <name type="scientific">Ceratobasidium theobromae</name>
    <dbReference type="NCBI Taxonomy" id="1582974"/>
    <lineage>
        <taxon>Eukaryota</taxon>
        <taxon>Fungi</taxon>
        <taxon>Dikarya</taxon>
        <taxon>Basidiomycota</taxon>
        <taxon>Agaricomycotina</taxon>
        <taxon>Agaricomycetes</taxon>
        <taxon>Cantharellales</taxon>
        <taxon>Ceratobasidiaceae</taxon>
        <taxon>Ceratobasidium</taxon>
    </lineage>
</organism>
<comment type="caution">
    <text evidence="2">The sequence shown here is derived from an EMBL/GenBank/DDBJ whole genome shotgun (WGS) entry which is preliminary data.</text>
</comment>
<evidence type="ECO:0000313" key="3">
    <source>
        <dbReference type="Proteomes" id="UP000383932"/>
    </source>
</evidence>